<name>A0A835UVQ7_VANPL</name>
<dbReference type="OrthoDB" id="603213at2759"/>
<evidence type="ECO:0000313" key="3">
    <source>
        <dbReference type="Proteomes" id="UP000639772"/>
    </source>
</evidence>
<dbReference type="AlphaFoldDB" id="A0A835UVQ7"/>
<reference evidence="2 3" key="1">
    <citation type="journal article" date="2020" name="Nat. Food">
        <title>A phased Vanilla planifolia genome enables genetic improvement of flavour and production.</title>
        <authorList>
            <person name="Hasing T."/>
            <person name="Tang H."/>
            <person name="Brym M."/>
            <person name="Khazi F."/>
            <person name="Huang T."/>
            <person name="Chambers A.H."/>
        </authorList>
    </citation>
    <scope>NUCLEOTIDE SEQUENCE [LARGE SCALE GENOMIC DNA]</scope>
    <source>
        <tissue evidence="2">Leaf</tissue>
    </source>
</reference>
<protein>
    <submittedName>
        <fullName evidence="2">Uncharacterized protein</fullName>
    </submittedName>
</protein>
<dbReference type="GO" id="GO:0001709">
    <property type="term" value="P:cell fate determination"/>
    <property type="evidence" value="ECO:0007669"/>
    <property type="project" value="TreeGrafter"/>
</dbReference>
<evidence type="ECO:0000256" key="1">
    <source>
        <dbReference type="ARBA" id="ARBA00022729"/>
    </source>
</evidence>
<gene>
    <name evidence="2" type="ORF">HPP92_015359</name>
</gene>
<dbReference type="InterPro" id="IPR040361">
    <property type="entry name" value="TPD1"/>
</dbReference>
<dbReference type="Proteomes" id="UP000639772">
    <property type="component" value="Chromosome 7"/>
</dbReference>
<keyword evidence="1" id="KW-0732">Signal</keyword>
<dbReference type="PANTHER" id="PTHR33184:SF72">
    <property type="entry name" value="BETA-1,3-N-ACETYLGLUCOSAMINYLTRANSFERASE FAMILY PROTEIN"/>
    <property type="match status" value="1"/>
</dbReference>
<dbReference type="PANTHER" id="PTHR33184">
    <property type="entry name" value="PROTEIN TAPETUM DETERMINANT 1-LIKE-RELATED"/>
    <property type="match status" value="1"/>
</dbReference>
<comment type="caution">
    <text evidence="2">The sequence shown here is derived from an EMBL/GenBank/DDBJ whole genome shotgun (WGS) entry which is preliminary data.</text>
</comment>
<accession>A0A835UVQ7</accession>
<organism evidence="2 3">
    <name type="scientific">Vanilla planifolia</name>
    <name type="common">Vanilla</name>
    <dbReference type="NCBI Taxonomy" id="51239"/>
    <lineage>
        <taxon>Eukaryota</taxon>
        <taxon>Viridiplantae</taxon>
        <taxon>Streptophyta</taxon>
        <taxon>Embryophyta</taxon>
        <taxon>Tracheophyta</taxon>
        <taxon>Spermatophyta</taxon>
        <taxon>Magnoliopsida</taxon>
        <taxon>Liliopsida</taxon>
        <taxon>Asparagales</taxon>
        <taxon>Orchidaceae</taxon>
        <taxon>Vanilloideae</taxon>
        <taxon>Vanilleae</taxon>
        <taxon>Vanilla</taxon>
    </lineage>
</organism>
<proteinExistence type="predicted"/>
<dbReference type="EMBL" id="JADCNM010000007">
    <property type="protein sequence ID" value="KAG0475673.1"/>
    <property type="molecule type" value="Genomic_DNA"/>
</dbReference>
<evidence type="ECO:0000313" key="2">
    <source>
        <dbReference type="EMBL" id="KAG0475673.1"/>
    </source>
</evidence>
<sequence>MVQSIHTYAWGICNLSSISVEQRTLGRVVNGKAEYEVVVLNSCICSQSSLLLSCRGFNTVEPVDPQVFGKVDGEEDECVVNNYAPVFQGNPVAFRYAWDRKIELRPLSSVISCS</sequence>
<dbReference type="Pfam" id="PF24068">
    <property type="entry name" value="TPD1_C"/>
    <property type="match status" value="1"/>
</dbReference>